<evidence type="ECO:0000313" key="1">
    <source>
        <dbReference type="EMBL" id="KAK7323455.1"/>
    </source>
</evidence>
<keyword evidence="2" id="KW-1185">Reference proteome</keyword>
<name>A0AAN9KT81_CANGL</name>
<sequence length="82" mass="8668">MGTPDSIVLTQPLPLPFLNSGGCGEEITSGLRRYLLLKASSGYDHRAVAHALSPRGAPCMARSNEVLPTLFPLLPLTPASPK</sequence>
<proteinExistence type="predicted"/>
<accession>A0AAN9KT81</accession>
<gene>
    <name evidence="1" type="ORF">VNO77_26928</name>
</gene>
<dbReference type="AlphaFoldDB" id="A0AAN9KT81"/>
<dbReference type="EMBL" id="JAYMYQ010000006">
    <property type="protein sequence ID" value="KAK7323455.1"/>
    <property type="molecule type" value="Genomic_DNA"/>
</dbReference>
<organism evidence="1 2">
    <name type="scientific">Canavalia gladiata</name>
    <name type="common">Sword bean</name>
    <name type="synonym">Dolichos gladiatus</name>
    <dbReference type="NCBI Taxonomy" id="3824"/>
    <lineage>
        <taxon>Eukaryota</taxon>
        <taxon>Viridiplantae</taxon>
        <taxon>Streptophyta</taxon>
        <taxon>Embryophyta</taxon>
        <taxon>Tracheophyta</taxon>
        <taxon>Spermatophyta</taxon>
        <taxon>Magnoliopsida</taxon>
        <taxon>eudicotyledons</taxon>
        <taxon>Gunneridae</taxon>
        <taxon>Pentapetalae</taxon>
        <taxon>rosids</taxon>
        <taxon>fabids</taxon>
        <taxon>Fabales</taxon>
        <taxon>Fabaceae</taxon>
        <taxon>Papilionoideae</taxon>
        <taxon>50 kb inversion clade</taxon>
        <taxon>NPAAA clade</taxon>
        <taxon>indigoferoid/millettioid clade</taxon>
        <taxon>Phaseoleae</taxon>
        <taxon>Canavalia</taxon>
    </lineage>
</organism>
<reference evidence="1 2" key="1">
    <citation type="submission" date="2024-01" db="EMBL/GenBank/DDBJ databases">
        <title>The genomes of 5 underutilized Papilionoideae crops provide insights into root nodulation and disease resistanc.</title>
        <authorList>
            <person name="Jiang F."/>
        </authorList>
    </citation>
    <scope>NUCLEOTIDE SEQUENCE [LARGE SCALE GENOMIC DNA]</scope>
    <source>
        <strain evidence="1">LVBAO_FW01</strain>
        <tissue evidence="1">Leaves</tissue>
    </source>
</reference>
<protein>
    <submittedName>
        <fullName evidence="1">Uncharacterized protein</fullName>
    </submittedName>
</protein>
<comment type="caution">
    <text evidence="1">The sequence shown here is derived from an EMBL/GenBank/DDBJ whole genome shotgun (WGS) entry which is preliminary data.</text>
</comment>
<evidence type="ECO:0000313" key="2">
    <source>
        <dbReference type="Proteomes" id="UP001367508"/>
    </source>
</evidence>
<dbReference type="Proteomes" id="UP001367508">
    <property type="component" value="Unassembled WGS sequence"/>
</dbReference>